<dbReference type="InterPro" id="IPR010559">
    <property type="entry name" value="Sig_transdc_His_kin_internal"/>
</dbReference>
<comment type="subcellular location">
    <subcellularLocation>
        <location evidence="1">Membrane</location>
    </subcellularLocation>
</comment>
<feature type="compositionally biased region" description="Low complexity" evidence="5">
    <location>
        <begin position="557"/>
        <end position="569"/>
    </location>
</feature>
<feature type="transmembrane region" description="Helical" evidence="6">
    <location>
        <begin position="256"/>
        <end position="281"/>
    </location>
</feature>
<feature type="region of interest" description="Disordered" evidence="5">
    <location>
        <begin position="548"/>
        <end position="569"/>
    </location>
</feature>
<comment type="caution">
    <text evidence="8">The sequence shown here is derived from an EMBL/GenBank/DDBJ whole genome shotgun (WGS) entry which is preliminary data.</text>
</comment>
<dbReference type="Gene3D" id="3.30.565.10">
    <property type="entry name" value="Histidine kinase-like ATPase, C-terminal domain"/>
    <property type="match status" value="1"/>
</dbReference>
<feature type="domain" description="HAMP" evidence="7">
    <location>
        <begin position="278"/>
        <end position="331"/>
    </location>
</feature>
<evidence type="ECO:0000256" key="6">
    <source>
        <dbReference type="SAM" id="Phobius"/>
    </source>
</evidence>
<dbReference type="PROSITE" id="PS50885">
    <property type="entry name" value="HAMP"/>
    <property type="match status" value="1"/>
</dbReference>
<accession>A0AAE3F6U4</accession>
<keyword evidence="6" id="KW-0472">Membrane</keyword>
<dbReference type="InterPro" id="IPR036890">
    <property type="entry name" value="HATPase_C_sf"/>
</dbReference>
<evidence type="ECO:0000256" key="5">
    <source>
        <dbReference type="SAM" id="MobiDB-lite"/>
    </source>
</evidence>
<dbReference type="Gene3D" id="6.10.340.10">
    <property type="match status" value="1"/>
</dbReference>
<dbReference type="InterPro" id="IPR050640">
    <property type="entry name" value="Bact_2-comp_sensor_kinase"/>
</dbReference>
<evidence type="ECO:0000259" key="7">
    <source>
        <dbReference type="PROSITE" id="PS50885"/>
    </source>
</evidence>
<evidence type="ECO:0000256" key="1">
    <source>
        <dbReference type="ARBA" id="ARBA00004370"/>
    </source>
</evidence>
<keyword evidence="6" id="KW-1133">Transmembrane helix</keyword>
<dbReference type="Proteomes" id="UP001199915">
    <property type="component" value="Unassembled WGS sequence"/>
</dbReference>
<dbReference type="GO" id="GO:0016020">
    <property type="term" value="C:membrane"/>
    <property type="evidence" value="ECO:0007669"/>
    <property type="project" value="UniProtKB-SubCell"/>
</dbReference>
<sequence length="569" mass="65542">MLIPLTFLTIFFDFYSLRLLNREIASANRNALFLYQEQLEADLSQIETSMAQDWAQNWNYQKLKYKLDPLNVHLNTLSIVNKAREQLALTECLGAVYIYSAPNDVCRCAYQDCYSYEELITMQNYVKSLDFESTSKSWFYDKVGDKYFLVRLLGFSNAYSVSLVDFDLVMAPSRLATQTHKTSSLVYLSNDGTVLNPSKTITENKLTFSPEDNNHVKKGQKENFFVVQDRLKYADITMLYLSSYQGSQFYLNATQMFAIIASVLALLLIPFMCFLAIKIYFSPLRDAITTMENIRNGKLNSKLQETQFIREFSVFNSTFNRMMDEIHHLKIRTYENKLTIQKSQLQYFQIQLKPHFYLNCLKTLYGMIQQNKGNDAQQMILYVSQYIRYTFRDNSSLVPLQTELNQVQNYYKLQKLNTRDSSELTISADPAVSKFPVPMLCIQTFVENSFKHGRISSQPLNVHISVQLTETEEGNYLNISIQDNGTGFPDEFLQSFLQHTEDAVTGQHIGIHNLRQRLTLLYGDQAGLICMNNSSGAMTEIILPIQEEPNTSSETKSSLLSNENLFSLS</sequence>
<dbReference type="PANTHER" id="PTHR34220:SF7">
    <property type="entry name" value="SENSOR HISTIDINE KINASE YPDA"/>
    <property type="match status" value="1"/>
</dbReference>
<keyword evidence="2" id="KW-0597">Phosphoprotein</keyword>
<evidence type="ECO:0000256" key="3">
    <source>
        <dbReference type="ARBA" id="ARBA00022679"/>
    </source>
</evidence>
<keyword evidence="6" id="KW-0812">Transmembrane</keyword>
<gene>
    <name evidence="8" type="ORF">L0N21_17740</name>
</gene>
<organism evidence="8 9">
    <name type="scientific">Fusicatenibacter saccharivorans</name>
    <dbReference type="NCBI Taxonomy" id="1150298"/>
    <lineage>
        <taxon>Bacteria</taxon>
        <taxon>Bacillati</taxon>
        <taxon>Bacillota</taxon>
        <taxon>Clostridia</taxon>
        <taxon>Lachnospirales</taxon>
        <taxon>Lachnospiraceae</taxon>
        <taxon>Fusicatenibacter</taxon>
    </lineage>
</organism>
<dbReference type="RefSeq" id="WP_238033735.1">
    <property type="nucleotide sequence ID" value="NZ_JAKNFS010000042.1"/>
</dbReference>
<dbReference type="AlphaFoldDB" id="A0AAE3F6U4"/>
<dbReference type="InterPro" id="IPR003660">
    <property type="entry name" value="HAMP_dom"/>
</dbReference>
<evidence type="ECO:0000313" key="9">
    <source>
        <dbReference type="Proteomes" id="UP001199915"/>
    </source>
</evidence>
<dbReference type="Pfam" id="PF06580">
    <property type="entry name" value="His_kinase"/>
    <property type="match status" value="1"/>
</dbReference>
<name>A0AAE3F6U4_9FIRM</name>
<evidence type="ECO:0000256" key="2">
    <source>
        <dbReference type="ARBA" id="ARBA00022553"/>
    </source>
</evidence>
<dbReference type="GO" id="GO:0000155">
    <property type="term" value="F:phosphorelay sensor kinase activity"/>
    <property type="evidence" value="ECO:0007669"/>
    <property type="project" value="InterPro"/>
</dbReference>
<dbReference type="Pfam" id="PF02518">
    <property type="entry name" value="HATPase_c"/>
    <property type="match status" value="1"/>
</dbReference>
<keyword evidence="3" id="KW-0808">Transferase</keyword>
<reference evidence="8" key="1">
    <citation type="submission" date="2022-01" db="EMBL/GenBank/DDBJ databases">
        <title>Collection of gut derived symbiotic bacterial strains cultured from healthy donors.</title>
        <authorList>
            <person name="Lin H."/>
            <person name="Kohout C."/>
            <person name="Waligurski E."/>
            <person name="Pamer E.G."/>
        </authorList>
    </citation>
    <scope>NUCLEOTIDE SEQUENCE</scope>
    <source>
        <strain evidence="8">DFI.5.49</strain>
    </source>
</reference>
<evidence type="ECO:0000256" key="4">
    <source>
        <dbReference type="ARBA" id="ARBA00022777"/>
    </source>
</evidence>
<dbReference type="PANTHER" id="PTHR34220">
    <property type="entry name" value="SENSOR HISTIDINE KINASE YPDA"/>
    <property type="match status" value="1"/>
</dbReference>
<keyword evidence="4 8" id="KW-0418">Kinase</keyword>
<dbReference type="SUPFAM" id="SSF55874">
    <property type="entry name" value="ATPase domain of HSP90 chaperone/DNA topoisomerase II/histidine kinase"/>
    <property type="match status" value="1"/>
</dbReference>
<dbReference type="InterPro" id="IPR003594">
    <property type="entry name" value="HATPase_dom"/>
</dbReference>
<protein>
    <submittedName>
        <fullName evidence="8">Histidine kinase</fullName>
    </submittedName>
</protein>
<evidence type="ECO:0000313" key="8">
    <source>
        <dbReference type="EMBL" id="MCG4767321.1"/>
    </source>
</evidence>
<proteinExistence type="predicted"/>
<dbReference type="EMBL" id="JAKNFS010000042">
    <property type="protein sequence ID" value="MCG4767321.1"/>
    <property type="molecule type" value="Genomic_DNA"/>
</dbReference>